<organism evidence="1 2">
    <name type="scientific">Metapseudomonas resinovorans</name>
    <name type="common">Pseudomonas resinovorans</name>
    <dbReference type="NCBI Taxonomy" id="53412"/>
    <lineage>
        <taxon>Bacteria</taxon>
        <taxon>Pseudomonadati</taxon>
        <taxon>Pseudomonadota</taxon>
        <taxon>Gammaproteobacteria</taxon>
        <taxon>Pseudomonadales</taxon>
        <taxon>Pseudomonadaceae</taxon>
        <taxon>Metapseudomonas</taxon>
    </lineage>
</organism>
<reference evidence="1 2" key="1">
    <citation type="submission" date="2022-07" db="EMBL/GenBank/DDBJ databases">
        <title>Genome Analysis of Selected Gammaproteobacteria from Nigerian Food snails.</title>
        <authorList>
            <person name="Okafor A.C."/>
        </authorList>
    </citation>
    <scope>NUCLEOTIDE SEQUENCE [LARGE SCALE GENOMIC DNA]</scope>
    <source>
        <strain evidence="1 2">Awg 2</strain>
    </source>
</reference>
<evidence type="ECO:0000313" key="2">
    <source>
        <dbReference type="Proteomes" id="UP001211689"/>
    </source>
</evidence>
<comment type="caution">
    <text evidence="1">The sequence shown here is derived from an EMBL/GenBank/DDBJ whole genome shotgun (WGS) entry which is preliminary data.</text>
</comment>
<gene>
    <name evidence="1" type="ORF">NNO07_08045</name>
</gene>
<protein>
    <submittedName>
        <fullName evidence="1">Uncharacterized protein</fullName>
    </submittedName>
</protein>
<accession>A0ABT4Y2E8</accession>
<keyword evidence="2" id="KW-1185">Reference proteome</keyword>
<dbReference type="Gene3D" id="2.60.40.1760">
    <property type="entry name" value="glycosyl hydrolase (family 31)"/>
    <property type="match status" value="1"/>
</dbReference>
<dbReference type="EMBL" id="JANEWF010000005">
    <property type="protein sequence ID" value="MDA8483018.1"/>
    <property type="molecule type" value="Genomic_DNA"/>
</dbReference>
<name>A0ABT4Y2E8_METRE</name>
<proteinExistence type="predicted"/>
<dbReference type="RefSeq" id="WP_271470457.1">
    <property type="nucleotide sequence ID" value="NZ_JANEWF010000005.1"/>
</dbReference>
<dbReference type="Proteomes" id="UP001211689">
    <property type="component" value="Unassembled WGS sequence"/>
</dbReference>
<evidence type="ECO:0000313" key="1">
    <source>
        <dbReference type="EMBL" id="MDA8483018.1"/>
    </source>
</evidence>
<sequence>MAFWRGMGFGAIVLLGVAIAALRGIDAWRKEPVIATLHLPPTFKVARDFDFGRYRLSWSGRGLIVYPQGRPEKVLWAAEGGFLAAGMGRAVPGLLDSGRELHDRRDRLCREQSLEAFERLGSRLSLKGQLRCVDGALSSYVLTLEDDGERGLVLVVTLGDSALNRLYLSWRREPGERIFGFGEVSGVYDMSGRRLAVPAAGSRPVGEWSTSATQAFFVTSRLRAFQSESGVYQLFDLRDPQRVGLEVHEGRLKARIYKGESLEELRALQSSVPEVVSTPAPPK</sequence>